<evidence type="ECO:0000259" key="2">
    <source>
        <dbReference type="Pfam" id="PF18557"/>
    </source>
</evidence>
<gene>
    <name evidence="3" type="ORF">AUC71_15555</name>
</gene>
<accession>A0A1E3W9D0</accession>
<feature type="domain" description="Anti-sigma factor NepR" evidence="2">
    <location>
        <begin position="46"/>
        <end position="79"/>
    </location>
</feature>
<dbReference type="Pfam" id="PF18557">
    <property type="entry name" value="NepR"/>
    <property type="match status" value="1"/>
</dbReference>
<feature type="compositionally biased region" description="Basic residues" evidence="1">
    <location>
        <begin position="1"/>
        <end position="11"/>
    </location>
</feature>
<dbReference type="InterPro" id="IPR041649">
    <property type="entry name" value="NepR"/>
</dbReference>
<sequence>MNRNDKKKAPKRMTVDARKSADRQDQNNENIAPGPKQGKAMSPALQAHIGRQVRAMFDEVAEEPVPDHLLRLLKDLDRNGDN</sequence>
<evidence type="ECO:0000313" key="3">
    <source>
        <dbReference type="EMBL" id="ODS02409.1"/>
    </source>
</evidence>
<feature type="region of interest" description="Disordered" evidence="1">
    <location>
        <begin position="1"/>
        <end position="43"/>
    </location>
</feature>
<keyword evidence="4" id="KW-1185">Reference proteome</keyword>
<dbReference type="Proteomes" id="UP000095042">
    <property type="component" value="Unassembled WGS sequence"/>
</dbReference>
<protein>
    <recommendedName>
        <fullName evidence="2">Anti-sigma factor NepR domain-containing protein</fullName>
    </recommendedName>
</protein>
<dbReference type="EMBL" id="LPWD01000320">
    <property type="protein sequence ID" value="ODS02409.1"/>
    <property type="molecule type" value="Genomic_DNA"/>
</dbReference>
<dbReference type="AlphaFoldDB" id="A0A1E3W9D0"/>
<name>A0A1E3W9D0_9HYPH</name>
<organism evidence="3 4">
    <name type="scientific">Methyloceanibacter marginalis</name>
    <dbReference type="NCBI Taxonomy" id="1774971"/>
    <lineage>
        <taxon>Bacteria</taxon>
        <taxon>Pseudomonadati</taxon>
        <taxon>Pseudomonadota</taxon>
        <taxon>Alphaproteobacteria</taxon>
        <taxon>Hyphomicrobiales</taxon>
        <taxon>Hyphomicrobiaceae</taxon>
        <taxon>Methyloceanibacter</taxon>
    </lineage>
</organism>
<comment type="caution">
    <text evidence="3">The sequence shown here is derived from an EMBL/GenBank/DDBJ whole genome shotgun (WGS) entry which is preliminary data.</text>
</comment>
<evidence type="ECO:0000256" key="1">
    <source>
        <dbReference type="SAM" id="MobiDB-lite"/>
    </source>
</evidence>
<proteinExistence type="predicted"/>
<feature type="compositionally biased region" description="Basic and acidic residues" evidence="1">
    <location>
        <begin position="13"/>
        <end position="26"/>
    </location>
</feature>
<evidence type="ECO:0000313" key="4">
    <source>
        <dbReference type="Proteomes" id="UP000095042"/>
    </source>
</evidence>
<reference evidence="3 4" key="1">
    <citation type="journal article" date="2016" name="Environ. Microbiol.">
        <title>New Methyloceanibacter diversity from North Sea sediments includes methanotroph containing solely the soluble methane monooxygenase.</title>
        <authorList>
            <person name="Vekeman B."/>
            <person name="Kerckhof F.M."/>
            <person name="Cremers G."/>
            <person name="de Vos P."/>
            <person name="Vandamme P."/>
            <person name="Boon N."/>
            <person name="Op den Camp H.J."/>
            <person name="Heylen K."/>
        </authorList>
    </citation>
    <scope>NUCLEOTIDE SEQUENCE [LARGE SCALE GENOMIC DNA]</scope>
    <source>
        <strain evidence="3 4">R-67177</strain>
    </source>
</reference>